<organism evidence="2 3">
    <name type="scientific">Angiostrongylus cantonensis</name>
    <name type="common">Rat lungworm</name>
    <dbReference type="NCBI Taxonomy" id="6313"/>
    <lineage>
        <taxon>Eukaryota</taxon>
        <taxon>Metazoa</taxon>
        <taxon>Ecdysozoa</taxon>
        <taxon>Nematoda</taxon>
        <taxon>Chromadorea</taxon>
        <taxon>Rhabditida</taxon>
        <taxon>Rhabditina</taxon>
        <taxon>Rhabditomorpha</taxon>
        <taxon>Strongyloidea</taxon>
        <taxon>Metastrongylidae</taxon>
        <taxon>Angiostrongylus</taxon>
    </lineage>
</organism>
<protein>
    <submittedName>
        <fullName evidence="3">Secreted protein</fullName>
    </submittedName>
</protein>
<evidence type="ECO:0000313" key="3">
    <source>
        <dbReference type="WBParaSite" id="ACAC_0001266101-mRNA-1"/>
    </source>
</evidence>
<proteinExistence type="predicted"/>
<evidence type="ECO:0000256" key="1">
    <source>
        <dbReference type="SAM" id="MobiDB-lite"/>
    </source>
</evidence>
<evidence type="ECO:0000313" key="2">
    <source>
        <dbReference type="Proteomes" id="UP000035642"/>
    </source>
</evidence>
<dbReference type="Proteomes" id="UP000035642">
    <property type="component" value="Unassembled WGS sequence"/>
</dbReference>
<accession>A0A0K0DLZ2</accession>
<dbReference type="AlphaFoldDB" id="A0A0K0DLZ2"/>
<keyword evidence="2" id="KW-1185">Reference proteome</keyword>
<feature type="compositionally biased region" description="Polar residues" evidence="1">
    <location>
        <begin position="59"/>
        <end position="73"/>
    </location>
</feature>
<dbReference type="WBParaSite" id="ACAC_0001266101-mRNA-1">
    <property type="protein sequence ID" value="ACAC_0001266101-mRNA-1"/>
    <property type="gene ID" value="ACAC_0001266101"/>
</dbReference>
<reference evidence="2" key="1">
    <citation type="submission" date="2012-09" db="EMBL/GenBank/DDBJ databases">
        <authorList>
            <person name="Martin A.A."/>
        </authorList>
    </citation>
    <scope>NUCLEOTIDE SEQUENCE</scope>
</reference>
<sequence length="121" mass="12944">MVVVEMAMERAFAGVLLVAVPAMVGLRSAVHRGDGRARHRRRRRLAKVVERGRLGQLRHGNSSPAAATSTAGHSSIDRHAHFPPHSGRRGAGRESPSRPIMCLALDEAQCPTAQAQAALSL</sequence>
<feature type="region of interest" description="Disordered" evidence="1">
    <location>
        <begin position="51"/>
        <end position="98"/>
    </location>
</feature>
<name>A0A0K0DLZ2_ANGCA</name>
<reference evidence="3" key="2">
    <citation type="submission" date="2017-02" db="UniProtKB">
        <authorList>
            <consortium name="WormBaseParasite"/>
        </authorList>
    </citation>
    <scope>IDENTIFICATION</scope>
</reference>